<evidence type="ECO:0000313" key="2">
    <source>
        <dbReference type="Proteomes" id="UP001153269"/>
    </source>
</evidence>
<keyword evidence="2" id="KW-1185">Reference proteome</keyword>
<protein>
    <submittedName>
        <fullName evidence="1">Uncharacterized protein</fullName>
    </submittedName>
</protein>
<dbReference type="EMBL" id="CADEAL010004107">
    <property type="protein sequence ID" value="CAB1451896.1"/>
    <property type="molecule type" value="Genomic_DNA"/>
</dbReference>
<sequence>MDTESQEEVSRWKKVQLRMKKEEQPLGQSTSPCSLLTSCRPPPPHLLQVASSSPPAGGLLLLTSCRWPPPHLLQVASSSPPAEFVCVQILDEAPVGLDDNNVAQHPDCSCVTVGQSSQLWVELMVSVSEGISELLILM</sequence>
<proteinExistence type="predicted"/>
<comment type="caution">
    <text evidence="1">The sequence shown here is derived from an EMBL/GenBank/DDBJ whole genome shotgun (WGS) entry which is preliminary data.</text>
</comment>
<organism evidence="1 2">
    <name type="scientific">Pleuronectes platessa</name>
    <name type="common">European plaice</name>
    <dbReference type="NCBI Taxonomy" id="8262"/>
    <lineage>
        <taxon>Eukaryota</taxon>
        <taxon>Metazoa</taxon>
        <taxon>Chordata</taxon>
        <taxon>Craniata</taxon>
        <taxon>Vertebrata</taxon>
        <taxon>Euteleostomi</taxon>
        <taxon>Actinopterygii</taxon>
        <taxon>Neopterygii</taxon>
        <taxon>Teleostei</taxon>
        <taxon>Neoteleostei</taxon>
        <taxon>Acanthomorphata</taxon>
        <taxon>Carangaria</taxon>
        <taxon>Pleuronectiformes</taxon>
        <taxon>Pleuronectoidei</taxon>
        <taxon>Pleuronectidae</taxon>
        <taxon>Pleuronectes</taxon>
    </lineage>
</organism>
<dbReference type="Proteomes" id="UP001153269">
    <property type="component" value="Unassembled WGS sequence"/>
</dbReference>
<evidence type="ECO:0000313" key="1">
    <source>
        <dbReference type="EMBL" id="CAB1451896.1"/>
    </source>
</evidence>
<accession>A0A9N7VGI7</accession>
<reference evidence="1" key="1">
    <citation type="submission" date="2020-03" db="EMBL/GenBank/DDBJ databases">
        <authorList>
            <person name="Weist P."/>
        </authorList>
    </citation>
    <scope>NUCLEOTIDE SEQUENCE</scope>
</reference>
<name>A0A9N7VGI7_PLEPL</name>
<dbReference type="AlphaFoldDB" id="A0A9N7VGI7"/>
<gene>
    <name evidence="1" type="ORF">PLEPLA_LOCUS39633</name>
</gene>